<organism evidence="2 3">
    <name type="scientific">Petrachloros mirabilis ULC683</name>
    <dbReference type="NCBI Taxonomy" id="2781853"/>
    <lineage>
        <taxon>Bacteria</taxon>
        <taxon>Bacillati</taxon>
        <taxon>Cyanobacteriota</taxon>
        <taxon>Cyanophyceae</taxon>
        <taxon>Synechococcales</taxon>
        <taxon>Petrachlorosaceae</taxon>
        <taxon>Petrachloros</taxon>
        <taxon>Petrachloros mirabilis</taxon>
    </lineage>
</organism>
<protein>
    <submittedName>
        <fullName evidence="2">Uma2 family endonuclease</fullName>
    </submittedName>
</protein>
<keyword evidence="2" id="KW-0378">Hydrolase</keyword>
<sequence length="259" mass="29591">MVAIAPHIQATPLILEGVTWPTFQALIAELTVDPPYQITYGLGQLQIEDRQPQGATENSSLTLHGLSWSTFKRLIEEVGDHRTWRITYVPGALEVRMPLEEHEEPKRLLEDFVTTMVDELGIELRSLGSLTLERAELSRAVEPDSCFYIQNELRVRGRKIHLPEDPPPDLVIESDYTHSSLNRLGIYAMLGVPELWRYSQKTFQVYLLVEGQYQLSDQSLAFPCLPVASIPELIEQSKVIGQRATVRLFQDRIRAWITR</sequence>
<keyword evidence="3" id="KW-1185">Reference proteome</keyword>
<dbReference type="AlphaFoldDB" id="A0A8K2A6K8"/>
<dbReference type="PANTHER" id="PTHR47152">
    <property type="entry name" value="SLR2084 PROTEIN-RELATED"/>
    <property type="match status" value="1"/>
</dbReference>
<name>A0A8K2A6K8_9CYAN</name>
<accession>A0A8K2A6K8</accession>
<dbReference type="EMBL" id="WVIC01000003">
    <property type="protein sequence ID" value="NCJ05320.1"/>
    <property type="molecule type" value="Genomic_DNA"/>
</dbReference>
<dbReference type="Pfam" id="PF05685">
    <property type="entry name" value="Uma2"/>
    <property type="match status" value="1"/>
</dbReference>
<dbReference type="InterPro" id="IPR012296">
    <property type="entry name" value="Nuclease_put_TT1808"/>
</dbReference>
<dbReference type="GO" id="GO:0004519">
    <property type="term" value="F:endonuclease activity"/>
    <property type="evidence" value="ECO:0007669"/>
    <property type="project" value="UniProtKB-KW"/>
</dbReference>
<evidence type="ECO:0000313" key="2">
    <source>
        <dbReference type="EMBL" id="NCJ05320.1"/>
    </source>
</evidence>
<feature type="domain" description="Putative restriction endonuclease" evidence="1">
    <location>
        <begin position="68"/>
        <end position="218"/>
    </location>
</feature>
<keyword evidence="2" id="KW-0255">Endonuclease</keyword>
<proteinExistence type="predicted"/>
<evidence type="ECO:0000259" key="1">
    <source>
        <dbReference type="Pfam" id="PF05685"/>
    </source>
</evidence>
<dbReference type="RefSeq" id="WP_161823801.1">
    <property type="nucleotide sequence ID" value="NZ_WVIC01000003.1"/>
</dbReference>
<evidence type="ECO:0000313" key="3">
    <source>
        <dbReference type="Proteomes" id="UP000607397"/>
    </source>
</evidence>
<dbReference type="InterPro" id="IPR008538">
    <property type="entry name" value="Uma2"/>
</dbReference>
<reference evidence="2" key="1">
    <citation type="submission" date="2019-12" db="EMBL/GenBank/DDBJ databases">
        <title>High-Quality draft genome sequences of three cyanobacteria isolated from the limestone walls of the Old Cathedral of Coimbra.</title>
        <authorList>
            <person name="Tiago I."/>
            <person name="Soares F."/>
            <person name="Portugal A."/>
        </authorList>
    </citation>
    <scope>NUCLEOTIDE SEQUENCE [LARGE SCALE GENOMIC DNA]</scope>
    <source>
        <strain evidence="2">C</strain>
    </source>
</reference>
<comment type="caution">
    <text evidence="2">The sequence shown here is derived from an EMBL/GenBank/DDBJ whole genome shotgun (WGS) entry which is preliminary data.</text>
</comment>
<dbReference type="CDD" id="cd06260">
    <property type="entry name" value="DUF820-like"/>
    <property type="match status" value="1"/>
</dbReference>
<keyword evidence="2" id="KW-0540">Nuclease</keyword>
<dbReference type="Proteomes" id="UP000607397">
    <property type="component" value="Unassembled WGS sequence"/>
</dbReference>
<dbReference type="PANTHER" id="PTHR47152:SF2">
    <property type="entry name" value="SLR2084 PROTEIN"/>
    <property type="match status" value="1"/>
</dbReference>
<dbReference type="Gene3D" id="3.90.1570.10">
    <property type="entry name" value="tt1808, chain A"/>
    <property type="match status" value="1"/>
</dbReference>
<gene>
    <name evidence="2" type="ORF">GS597_02075</name>
</gene>